<dbReference type="AlphaFoldDB" id="A0A4Y7T666"/>
<keyword evidence="3" id="KW-1185">Reference proteome</keyword>
<accession>A0A4Y7T666</accession>
<name>A0A4Y7T666_COPMI</name>
<evidence type="ECO:0000256" key="1">
    <source>
        <dbReference type="SAM" id="MobiDB-lite"/>
    </source>
</evidence>
<protein>
    <submittedName>
        <fullName evidence="2">Uncharacterized protein</fullName>
    </submittedName>
</protein>
<feature type="compositionally biased region" description="Basic and acidic residues" evidence="1">
    <location>
        <begin position="195"/>
        <end position="212"/>
    </location>
</feature>
<proteinExistence type="predicted"/>
<dbReference type="Proteomes" id="UP000298030">
    <property type="component" value="Unassembled WGS sequence"/>
</dbReference>
<evidence type="ECO:0000313" key="3">
    <source>
        <dbReference type="Proteomes" id="UP000298030"/>
    </source>
</evidence>
<evidence type="ECO:0000313" key="2">
    <source>
        <dbReference type="EMBL" id="TEB29663.1"/>
    </source>
</evidence>
<organism evidence="2 3">
    <name type="scientific">Coprinellus micaceus</name>
    <name type="common">Glistening ink-cap mushroom</name>
    <name type="synonym">Coprinus micaceus</name>
    <dbReference type="NCBI Taxonomy" id="71717"/>
    <lineage>
        <taxon>Eukaryota</taxon>
        <taxon>Fungi</taxon>
        <taxon>Dikarya</taxon>
        <taxon>Basidiomycota</taxon>
        <taxon>Agaricomycotina</taxon>
        <taxon>Agaricomycetes</taxon>
        <taxon>Agaricomycetidae</taxon>
        <taxon>Agaricales</taxon>
        <taxon>Agaricineae</taxon>
        <taxon>Psathyrellaceae</taxon>
        <taxon>Coprinellus</taxon>
    </lineage>
</organism>
<reference evidence="2 3" key="1">
    <citation type="journal article" date="2019" name="Nat. Ecol. Evol.">
        <title>Megaphylogeny resolves global patterns of mushroom evolution.</title>
        <authorList>
            <person name="Varga T."/>
            <person name="Krizsan K."/>
            <person name="Foldi C."/>
            <person name="Dima B."/>
            <person name="Sanchez-Garcia M."/>
            <person name="Sanchez-Ramirez S."/>
            <person name="Szollosi G.J."/>
            <person name="Szarkandi J.G."/>
            <person name="Papp V."/>
            <person name="Albert L."/>
            <person name="Andreopoulos W."/>
            <person name="Angelini C."/>
            <person name="Antonin V."/>
            <person name="Barry K.W."/>
            <person name="Bougher N.L."/>
            <person name="Buchanan P."/>
            <person name="Buyck B."/>
            <person name="Bense V."/>
            <person name="Catcheside P."/>
            <person name="Chovatia M."/>
            <person name="Cooper J."/>
            <person name="Damon W."/>
            <person name="Desjardin D."/>
            <person name="Finy P."/>
            <person name="Geml J."/>
            <person name="Haridas S."/>
            <person name="Hughes K."/>
            <person name="Justo A."/>
            <person name="Karasinski D."/>
            <person name="Kautmanova I."/>
            <person name="Kiss B."/>
            <person name="Kocsube S."/>
            <person name="Kotiranta H."/>
            <person name="LaButti K.M."/>
            <person name="Lechner B.E."/>
            <person name="Liimatainen K."/>
            <person name="Lipzen A."/>
            <person name="Lukacs Z."/>
            <person name="Mihaltcheva S."/>
            <person name="Morgado L.N."/>
            <person name="Niskanen T."/>
            <person name="Noordeloos M.E."/>
            <person name="Ohm R.A."/>
            <person name="Ortiz-Santana B."/>
            <person name="Ovrebo C."/>
            <person name="Racz N."/>
            <person name="Riley R."/>
            <person name="Savchenko A."/>
            <person name="Shiryaev A."/>
            <person name="Soop K."/>
            <person name="Spirin V."/>
            <person name="Szebenyi C."/>
            <person name="Tomsovsky M."/>
            <person name="Tulloss R.E."/>
            <person name="Uehling J."/>
            <person name="Grigoriev I.V."/>
            <person name="Vagvolgyi C."/>
            <person name="Papp T."/>
            <person name="Martin F.M."/>
            <person name="Miettinen O."/>
            <person name="Hibbett D.S."/>
            <person name="Nagy L.G."/>
        </authorList>
    </citation>
    <scope>NUCLEOTIDE SEQUENCE [LARGE SCALE GENOMIC DNA]</scope>
    <source>
        <strain evidence="2 3">FP101781</strain>
    </source>
</reference>
<sequence>MYDHWNLRSCIPGKLGGFCSTCKERKGVGLSNLGEGLLGERELEYTERNDHNQAQPLRACITLMVYEPKLELFLSPRSGMTVGLTHVRGALKTGEVTVSIWRLNDIISELTGTSRKGDKYRESKKGLTHQDKPVSAGYLGEYISASGLVTMCTPASFSTMYMCLLVYSGTPCDEKSHLSRAYSKDQRKSVSSGKCEGEKCGEKDNNYEGEAR</sequence>
<feature type="region of interest" description="Disordered" evidence="1">
    <location>
        <begin position="179"/>
        <end position="212"/>
    </location>
</feature>
<feature type="compositionally biased region" description="Basic and acidic residues" evidence="1">
    <location>
        <begin position="179"/>
        <end position="188"/>
    </location>
</feature>
<gene>
    <name evidence="2" type="ORF">FA13DRAFT_1710907</name>
</gene>
<dbReference type="EMBL" id="QPFP01000026">
    <property type="protein sequence ID" value="TEB29663.1"/>
    <property type="molecule type" value="Genomic_DNA"/>
</dbReference>
<comment type="caution">
    <text evidence="2">The sequence shown here is derived from an EMBL/GenBank/DDBJ whole genome shotgun (WGS) entry which is preliminary data.</text>
</comment>